<dbReference type="SUPFAM" id="SSF56112">
    <property type="entry name" value="Protein kinase-like (PK-like)"/>
    <property type="match status" value="1"/>
</dbReference>
<evidence type="ECO:0000256" key="8">
    <source>
        <dbReference type="ARBA" id="ARBA00048679"/>
    </source>
</evidence>
<dbReference type="InterPro" id="IPR017441">
    <property type="entry name" value="Protein_kinase_ATP_BS"/>
</dbReference>
<evidence type="ECO:0000256" key="1">
    <source>
        <dbReference type="ARBA" id="ARBA00012513"/>
    </source>
</evidence>
<dbReference type="EC" id="2.7.11.1" evidence="1"/>
<comment type="caution">
    <text evidence="13">The sequence shown here is derived from an EMBL/GenBank/DDBJ whole genome shotgun (WGS) entry which is preliminary data.</text>
</comment>
<evidence type="ECO:0000259" key="12">
    <source>
        <dbReference type="PROSITE" id="PS50011"/>
    </source>
</evidence>
<dbReference type="GO" id="GO:0004674">
    <property type="term" value="F:protein serine/threonine kinase activity"/>
    <property type="evidence" value="ECO:0007669"/>
    <property type="project" value="UniProtKB-KW"/>
</dbReference>
<dbReference type="Proteomes" id="UP000231019">
    <property type="component" value="Unassembled WGS sequence"/>
</dbReference>
<dbReference type="PROSITE" id="PS50011">
    <property type="entry name" value="PROTEIN_KINASE_DOM"/>
    <property type="match status" value="1"/>
</dbReference>
<dbReference type="EMBL" id="PFFQ01000066">
    <property type="protein sequence ID" value="PIW13830.1"/>
    <property type="molecule type" value="Genomic_DNA"/>
</dbReference>
<evidence type="ECO:0000313" key="13">
    <source>
        <dbReference type="EMBL" id="PIW13830.1"/>
    </source>
</evidence>
<feature type="region of interest" description="Disordered" evidence="10">
    <location>
        <begin position="51"/>
        <end position="84"/>
    </location>
</feature>
<keyword evidence="11" id="KW-1133">Transmembrane helix</keyword>
<dbReference type="CDD" id="cd14014">
    <property type="entry name" value="STKc_PknB_like"/>
    <property type="match status" value="1"/>
</dbReference>
<keyword evidence="11" id="KW-0472">Membrane</keyword>
<dbReference type="InterPro" id="IPR008271">
    <property type="entry name" value="Ser/Thr_kinase_AS"/>
</dbReference>
<dbReference type="PANTHER" id="PTHR24363">
    <property type="entry name" value="SERINE/THREONINE PROTEIN KINASE"/>
    <property type="match status" value="1"/>
</dbReference>
<keyword evidence="2" id="KW-0723">Serine/threonine-protein kinase</keyword>
<dbReference type="InterPro" id="IPR011009">
    <property type="entry name" value="Kinase-like_dom_sf"/>
</dbReference>
<keyword evidence="11" id="KW-0812">Transmembrane</keyword>
<proteinExistence type="predicted"/>
<protein>
    <recommendedName>
        <fullName evidence="1">non-specific serine/threonine protein kinase</fullName>
        <ecNumber evidence="1">2.7.11.1</ecNumber>
    </recommendedName>
</protein>
<evidence type="ECO:0000256" key="4">
    <source>
        <dbReference type="ARBA" id="ARBA00022741"/>
    </source>
</evidence>
<dbReference type="PANTHER" id="PTHR24363:SF0">
    <property type="entry name" value="SERINE_THREONINE KINASE LIKE DOMAIN CONTAINING 1"/>
    <property type="match status" value="1"/>
</dbReference>
<reference evidence="13 14" key="1">
    <citation type="submission" date="2017-09" db="EMBL/GenBank/DDBJ databases">
        <title>Depth-based differentiation of microbial function through sediment-hosted aquifers and enrichment of novel symbionts in the deep terrestrial subsurface.</title>
        <authorList>
            <person name="Probst A.J."/>
            <person name="Ladd B."/>
            <person name="Jarett J.K."/>
            <person name="Geller-Mcgrath D.E."/>
            <person name="Sieber C.M."/>
            <person name="Emerson J.B."/>
            <person name="Anantharaman K."/>
            <person name="Thomas B.C."/>
            <person name="Malmstrom R."/>
            <person name="Stieglmeier M."/>
            <person name="Klingl A."/>
            <person name="Woyke T."/>
            <person name="Ryan C.M."/>
            <person name="Banfield J.F."/>
        </authorList>
    </citation>
    <scope>NUCLEOTIDE SEQUENCE [LARGE SCALE GENOMIC DNA]</scope>
    <source>
        <strain evidence="13">CG17_big_fil_post_rev_8_21_14_2_50_48_46</strain>
    </source>
</reference>
<keyword evidence="6 9" id="KW-0067">ATP-binding</keyword>
<evidence type="ECO:0000313" key="14">
    <source>
        <dbReference type="Proteomes" id="UP000231019"/>
    </source>
</evidence>
<dbReference type="Gene3D" id="3.30.200.20">
    <property type="entry name" value="Phosphorylase Kinase, domain 1"/>
    <property type="match status" value="1"/>
</dbReference>
<dbReference type="InterPro" id="IPR000719">
    <property type="entry name" value="Prot_kinase_dom"/>
</dbReference>
<feature type="domain" description="Protein kinase" evidence="12">
    <location>
        <begin position="156"/>
        <end position="406"/>
    </location>
</feature>
<sequence>MIEISSKEARELICHTCGFANMIGEKYCSECGAPLIHEPVRVVELVREEAEEAPVLSPATAEPEPSEPPPPAPRNGQRPGPRKDKQVYCRYCGSKNIIGNKYCHECGAPLVSHTHPNQSVQATQSAVRARKSYKPEDDEDAGPALLPENAVLQGRYQITKLIGQGGMGAIYLADDLRFSRRVAVVKEMLDHFADPEQRRIATSNFDREAEMLANLKHPGIPEVYDRFTEGNRHYLVMEYIDGSDLEQRLISQDNAPFEEQDVLDWAVQICEILAYMHEQDPPIVYRDMKPANLILNKKGRIYVVDFGIARHFNPTKKGTMIGTQGYAPPEQYRGQVEPRSDIYALAATLHHLLTGRDPQGEAPFSFPALREENPKISPQTDKLVARCLSMEPEARFKNAREMMEALQKISGRRNNIAPTTIPGTVPIQSRGISTALMKLGFSHKLFSSEWLLRLNIILLSIIVILLVMLLAKN</sequence>
<feature type="binding site" evidence="9">
    <location>
        <position position="186"/>
    </location>
    <ligand>
        <name>ATP</name>
        <dbReference type="ChEBI" id="CHEBI:30616"/>
    </ligand>
</feature>
<dbReference type="PROSITE" id="PS00108">
    <property type="entry name" value="PROTEIN_KINASE_ST"/>
    <property type="match status" value="1"/>
</dbReference>
<evidence type="ECO:0000256" key="3">
    <source>
        <dbReference type="ARBA" id="ARBA00022679"/>
    </source>
</evidence>
<evidence type="ECO:0000256" key="6">
    <source>
        <dbReference type="ARBA" id="ARBA00022840"/>
    </source>
</evidence>
<gene>
    <name evidence="13" type="ORF">COW36_24500</name>
</gene>
<keyword evidence="4 9" id="KW-0547">Nucleotide-binding</keyword>
<feature type="compositionally biased region" description="Low complexity" evidence="10">
    <location>
        <begin position="53"/>
        <end position="63"/>
    </location>
</feature>
<name>A0A2M7FX54_9BACT</name>
<evidence type="ECO:0000256" key="5">
    <source>
        <dbReference type="ARBA" id="ARBA00022777"/>
    </source>
</evidence>
<evidence type="ECO:0000256" key="7">
    <source>
        <dbReference type="ARBA" id="ARBA00047899"/>
    </source>
</evidence>
<evidence type="ECO:0000256" key="2">
    <source>
        <dbReference type="ARBA" id="ARBA00022527"/>
    </source>
</evidence>
<comment type="catalytic activity">
    <reaction evidence="7">
        <text>L-threonyl-[protein] + ATP = O-phospho-L-threonyl-[protein] + ADP + H(+)</text>
        <dbReference type="Rhea" id="RHEA:46608"/>
        <dbReference type="Rhea" id="RHEA-COMP:11060"/>
        <dbReference type="Rhea" id="RHEA-COMP:11605"/>
        <dbReference type="ChEBI" id="CHEBI:15378"/>
        <dbReference type="ChEBI" id="CHEBI:30013"/>
        <dbReference type="ChEBI" id="CHEBI:30616"/>
        <dbReference type="ChEBI" id="CHEBI:61977"/>
        <dbReference type="ChEBI" id="CHEBI:456216"/>
        <dbReference type="EC" id="2.7.11.1"/>
    </reaction>
</comment>
<keyword evidence="3" id="KW-0808">Transferase</keyword>
<dbReference type="AlphaFoldDB" id="A0A2M7FX54"/>
<organism evidence="13 14">
    <name type="scientific">bacterium (Candidatus Blackallbacteria) CG17_big_fil_post_rev_8_21_14_2_50_48_46</name>
    <dbReference type="NCBI Taxonomy" id="2014261"/>
    <lineage>
        <taxon>Bacteria</taxon>
        <taxon>Candidatus Blackallbacteria</taxon>
    </lineage>
</organism>
<keyword evidence="5" id="KW-0418">Kinase</keyword>
<dbReference type="Pfam" id="PF00069">
    <property type="entry name" value="Pkinase"/>
    <property type="match status" value="1"/>
</dbReference>
<evidence type="ECO:0000256" key="10">
    <source>
        <dbReference type="SAM" id="MobiDB-lite"/>
    </source>
</evidence>
<evidence type="ECO:0000256" key="9">
    <source>
        <dbReference type="PROSITE-ProRule" id="PRU10141"/>
    </source>
</evidence>
<feature type="transmembrane region" description="Helical" evidence="11">
    <location>
        <begin position="450"/>
        <end position="471"/>
    </location>
</feature>
<dbReference type="Gene3D" id="1.10.510.10">
    <property type="entry name" value="Transferase(Phosphotransferase) domain 1"/>
    <property type="match status" value="1"/>
</dbReference>
<dbReference type="GO" id="GO:0005524">
    <property type="term" value="F:ATP binding"/>
    <property type="evidence" value="ECO:0007669"/>
    <property type="project" value="UniProtKB-UniRule"/>
</dbReference>
<accession>A0A2M7FX54</accession>
<evidence type="ECO:0000256" key="11">
    <source>
        <dbReference type="SAM" id="Phobius"/>
    </source>
</evidence>
<comment type="catalytic activity">
    <reaction evidence="8">
        <text>L-seryl-[protein] + ATP = O-phospho-L-seryl-[protein] + ADP + H(+)</text>
        <dbReference type="Rhea" id="RHEA:17989"/>
        <dbReference type="Rhea" id="RHEA-COMP:9863"/>
        <dbReference type="Rhea" id="RHEA-COMP:11604"/>
        <dbReference type="ChEBI" id="CHEBI:15378"/>
        <dbReference type="ChEBI" id="CHEBI:29999"/>
        <dbReference type="ChEBI" id="CHEBI:30616"/>
        <dbReference type="ChEBI" id="CHEBI:83421"/>
        <dbReference type="ChEBI" id="CHEBI:456216"/>
        <dbReference type="EC" id="2.7.11.1"/>
    </reaction>
</comment>
<dbReference type="PROSITE" id="PS00107">
    <property type="entry name" value="PROTEIN_KINASE_ATP"/>
    <property type="match status" value="1"/>
</dbReference>
<dbReference type="SMART" id="SM00220">
    <property type="entry name" value="S_TKc"/>
    <property type="match status" value="1"/>
</dbReference>